<dbReference type="SUPFAM" id="SSF52540">
    <property type="entry name" value="P-loop containing nucleoside triphosphate hydrolases"/>
    <property type="match status" value="1"/>
</dbReference>
<dbReference type="InterPro" id="IPR000850">
    <property type="entry name" value="Adenylat/UMP-CMP_kin"/>
</dbReference>
<comment type="catalytic activity">
    <reaction evidence="5 7">
        <text>AMP + ATP = 2 ADP</text>
        <dbReference type="Rhea" id="RHEA:12973"/>
        <dbReference type="ChEBI" id="CHEBI:30616"/>
        <dbReference type="ChEBI" id="CHEBI:456215"/>
        <dbReference type="ChEBI" id="CHEBI:456216"/>
        <dbReference type="EC" id="2.7.4.3"/>
    </reaction>
</comment>
<feature type="binding site" evidence="5">
    <location>
        <position position="202"/>
    </location>
    <ligand>
        <name>ATP</name>
        <dbReference type="ChEBI" id="CHEBI:30616"/>
    </ligand>
</feature>
<organism evidence="8 9">
    <name type="scientific">Geochorda subterranea</name>
    <dbReference type="NCBI Taxonomy" id="3109564"/>
    <lineage>
        <taxon>Bacteria</taxon>
        <taxon>Bacillati</taxon>
        <taxon>Bacillota</taxon>
        <taxon>Limnochordia</taxon>
        <taxon>Limnochordales</taxon>
        <taxon>Geochordaceae</taxon>
        <taxon>Geochorda</taxon>
    </lineage>
</organism>
<dbReference type="EC" id="2.7.4.3" evidence="5 7"/>
<dbReference type="Gene3D" id="3.40.50.300">
    <property type="entry name" value="P-loop containing nucleotide triphosphate hydrolases"/>
    <property type="match status" value="1"/>
</dbReference>
<dbReference type="PRINTS" id="PR00094">
    <property type="entry name" value="ADENYLTKNASE"/>
</dbReference>
<dbReference type="NCBIfam" id="NF001380">
    <property type="entry name" value="PRK00279.1-2"/>
    <property type="match status" value="1"/>
</dbReference>
<keyword evidence="5" id="KW-0963">Cytoplasm</keyword>
<comment type="caution">
    <text evidence="5">Lacks conserved residue(s) required for the propagation of feature annotation.</text>
</comment>
<feature type="binding site" evidence="5">
    <location>
        <position position="31"/>
    </location>
    <ligand>
        <name>AMP</name>
        <dbReference type="ChEBI" id="CHEBI:456215"/>
    </ligand>
</feature>
<dbReference type="PROSITE" id="PS00113">
    <property type="entry name" value="ADENYLATE_KINASE"/>
    <property type="match status" value="1"/>
</dbReference>
<feature type="binding site" evidence="5">
    <location>
        <position position="36"/>
    </location>
    <ligand>
        <name>AMP</name>
        <dbReference type="ChEBI" id="CHEBI:456215"/>
    </ligand>
</feature>
<dbReference type="EMBL" id="CP141614">
    <property type="protein sequence ID" value="WRP14138.1"/>
    <property type="molecule type" value="Genomic_DNA"/>
</dbReference>
<protein>
    <recommendedName>
        <fullName evidence="5 7">Adenylate kinase</fullName>
        <shortName evidence="5">AK</shortName>
        <ecNumber evidence="5 7">2.7.4.3</ecNumber>
    </recommendedName>
    <alternativeName>
        <fullName evidence="5">ATP-AMP transphosphorylase</fullName>
    </alternativeName>
    <alternativeName>
        <fullName evidence="5">ATP:AMP phosphotransferase</fullName>
    </alternativeName>
    <alternativeName>
        <fullName evidence="5">Adenylate monophosphate kinase</fullName>
    </alternativeName>
</protein>
<proteinExistence type="inferred from homology"/>
<gene>
    <name evidence="5" type="primary">adk</name>
    <name evidence="8" type="ORF">VLY81_12015</name>
</gene>
<feature type="binding site" evidence="5">
    <location>
        <begin position="136"/>
        <end position="137"/>
    </location>
    <ligand>
        <name>ATP</name>
        <dbReference type="ChEBI" id="CHEBI:30616"/>
    </ligand>
</feature>
<comment type="subcellular location">
    <subcellularLocation>
        <location evidence="5 7">Cytoplasm</location>
    </subcellularLocation>
</comment>
<keyword evidence="1 5" id="KW-0808">Transferase</keyword>
<comment type="subunit">
    <text evidence="5 7">Monomer.</text>
</comment>
<dbReference type="RefSeq" id="WP_324668434.1">
    <property type="nucleotide sequence ID" value="NZ_CP141614.1"/>
</dbReference>
<feature type="binding site" evidence="5">
    <location>
        <position position="92"/>
    </location>
    <ligand>
        <name>AMP</name>
        <dbReference type="ChEBI" id="CHEBI:456215"/>
    </ligand>
</feature>
<dbReference type="NCBIfam" id="NF011100">
    <property type="entry name" value="PRK14527.1"/>
    <property type="match status" value="1"/>
</dbReference>
<reference evidence="9" key="1">
    <citation type="submission" date="2023-12" db="EMBL/GenBank/DDBJ databases">
        <title>Novel isolates from deep terrestrial aquifers shed light on the physiology and ecology of the class Limnochordia.</title>
        <authorList>
            <person name="Karnachuk O.V."/>
            <person name="Lukina A.P."/>
            <person name="Avakyan M.R."/>
            <person name="Kadnikov V."/>
            <person name="Begmatov S."/>
            <person name="Beletsky A.V."/>
            <person name="Mardanov A.V."/>
            <person name="Ravin N.V."/>
        </authorList>
    </citation>
    <scope>NUCLEOTIDE SEQUENCE [LARGE SCALE GENOMIC DNA]</scope>
    <source>
        <strain evidence="9">LN</strain>
    </source>
</reference>
<evidence type="ECO:0000256" key="7">
    <source>
        <dbReference type="RuleBase" id="RU003331"/>
    </source>
</evidence>
<evidence type="ECO:0000256" key="5">
    <source>
        <dbReference type="HAMAP-Rule" id="MF_00235"/>
    </source>
</evidence>
<evidence type="ECO:0000256" key="6">
    <source>
        <dbReference type="RuleBase" id="RU003330"/>
    </source>
</evidence>
<dbReference type="NCBIfam" id="NF001381">
    <property type="entry name" value="PRK00279.1-3"/>
    <property type="match status" value="1"/>
</dbReference>
<dbReference type="InterPro" id="IPR027417">
    <property type="entry name" value="P-loop_NTPase"/>
</dbReference>
<keyword evidence="9" id="KW-1185">Reference proteome</keyword>
<dbReference type="NCBIfam" id="TIGR01351">
    <property type="entry name" value="adk"/>
    <property type="match status" value="1"/>
</dbReference>
<feature type="binding site" evidence="5">
    <location>
        <begin position="10"/>
        <end position="15"/>
    </location>
    <ligand>
        <name>ATP</name>
        <dbReference type="ChEBI" id="CHEBI:30616"/>
    </ligand>
</feature>
<comment type="similarity">
    <text evidence="5 6">Belongs to the adenylate kinase family.</text>
</comment>
<keyword evidence="4 5" id="KW-0418">Kinase</keyword>
<dbReference type="HAMAP" id="MF_00235">
    <property type="entry name" value="Adenylate_kinase_Adk"/>
    <property type="match status" value="1"/>
</dbReference>
<name>A0ABZ1BNH4_9FIRM</name>
<dbReference type="Proteomes" id="UP001333102">
    <property type="component" value="Chromosome"/>
</dbReference>
<dbReference type="InterPro" id="IPR006259">
    <property type="entry name" value="Adenyl_kin_sub"/>
</dbReference>
<accession>A0ABZ1BNH4</accession>
<comment type="function">
    <text evidence="5">Catalyzes the reversible transfer of the terminal phosphate group between ATP and AMP. Plays an important role in cellular energy homeostasis and in adenine nucleotide metabolism.</text>
</comment>
<feature type="binding site" evidence="5">
    <location>
        <begin position="85"/>
        <end position="88"/>
    </location>
    <ligand>
        <name>AMP</name>
        <dbReference type="ChEBI" id="CHEBI:456215"/>
    </ligand>
</feature>
<feature type="binding site" evidence="5">
    <location>
        <position position="163"/>
    </location>
    <ligand>
        <name>AMP</name>
        <dbReference type="ChEBI" id="CHEBI:456215"/>
    </ligand>
</feature>
<feature type="binding site" evidence="5">
    <location>
        <position position="174"/>
    </location>
    <ligand>
        <name>AMP</name>
        <dbReference type="ChEBI" id="CHEBI:456215"/>
    </ligand>
</feature>
<evidence type="ECO:0000313" key="8">
    <source>
        <dbReference type="EMBL" id="WRP14138.1"/>
    </source>
</evidence>
<evidence type="ECO:0000313" key="9">
    <source>
        <dbReference type="Proteomes" id="UP001333102"/>
    </source>
</evidence>
<dbReference type="GO" id="GO:0004017">
    <property type="term" value="F:AMP kinase activity"/>
    <property type="evidence" value="ECO:0007669"/>
    <property type="project" value="UniProtKB-EC"/>
</dbReference>
<keyword evidence="5 7" id="KW-0067">ATP-binding</keyword>
<dbReference type="PANTHER" id="PTHR23359">
    <property type="entry name" value="NUCLEOTIDE KINASE"/>
    <property type="match status" value="1"/>
</dbReference>
<comment type="pathway">
    <text evidence="5">Purine metabolism; AMP biosynthesis via salvage pathway; AMP from ADP: step 1/1.</text>
</comment>
<dbReference type="Pfam" id="PF00406">
    <property type="entry name" value="ADK"/>
    <property type="match status" value="1"/>
</dbReference>
<keyword evidence="3 5" id="KW-0547">Nucleotide-binding</keyword>
<feature type="binding site" evidence="5">
    <location>
        <position position="127"/>
    </location>
    <ligand>
        <name>ATP</name>
        <dbReference type="ChEBI" id="CHEBI:30616"/>
    </ligand>
</feature>
<evidence type="ECO:0000256" key="1">
    <source>
        <dbReference type="ARBA" id="ARBA00022679"/>
    </source>
</evidence>
<dbReference type="CDD" id="cd01428">
    <property type="entry name" value="ADK"/>
    <property type="match status" value="1"/>
</dbReference>
<feature type="binding site" evidence="5">
    <location>
        <begin position="57"/>
        <end position="59"/>
    </location>
    <ligand>
        <name>AMP</name>
        <dbReference type="ChEBI" id="CHEBI:456215"/>
    </ligand>
</feature>
<evidence type="ECO:0000256" key="3">
    <source>
        <dbReference type="ARBA" id="ARBA00022741"/>
    </source>
</evidence>
<evidence type="ECO:0000256" key="4">
    <source>
        <dbReference type="ARBA" id="ARBA00022777"/>
    </source>
</evidence>
<dbReference type="InterPro" id="IPR033690">
    <property type="entry name" value="Adenylat_kinase_CS"/>
</dbReference>
<evidence type="ECO:0000256" key="2">
    <source>
        <dbReference type="ARBA" id="ARBA00022727"/>
    </source>
</evidence>
<sequence length="225" mass="24246">MRAVMLGMPGAGKGTQAERLARQLGIPHVSTGAIFREAVQRGTDLGRQAKAYMDRGELVPDSVTVAMVRERLQAPDCRRGFVLDGFPRNLEQARALDEALAQEGVRIEAAIDLVVPVEEAVRRITSRRVCPRCGATYGAGELAAPGGVGGEICPRCGAQLVQRDDDREEVVRQRLRVYEESTRPLVDYYAARGVLVEVAGTGSVDEVAEAIAHALRGRGLGIDRG</sequence>
<feature type="region of interest" description="NMP" evidence="5">
    <location>
        <begin position="30"/>
        <end position="59"/>
    </location>
</feature>
<keyword evidence="2 5" id="KW-0545">Nucleotide biosynthesis</keyword>
<comment type="domain">
    <text evidence="5">Consists of three domains, a large central CORE domain and two small peripheral domains, NMPbind and LID, which undergo movements during catalysis. The LID domain closes over the site of phosphoryl transfer upon ATP binding. Assembling and dissambling the active center during each catalytic cycle provides an effective means to prevent ATP hydrolysis.</text>
</comment>